<dbReference type="PANTHER" id="PTHR43163">
    <property type="entry name" value="DIPEPTIDE TRANSPORT SYSTEM PERMEASE PROTEIN DPPB-RELATED"/>
    <property type="match status" value="1"/>
</dbReference>
<dbReference type="Pfam" id="PF19300">
    <property type="entry name" value="BPD_transp_1_N"/>
    <property type="match status" value="1"/>
</dbReference>
<dbReference type="InterPro" id="IPR045621">
    <property type="entry name" value="BPD_transp_1_N"/>
</dbReference>
<proteinExistence type="predicted"/>
<comment type="caution">
    <text evidence="5">The sequence shown here is derived from an EMBL/GenBank/DDBJ whole genome shotgun (WGS) entry which is preliminary data.</text>
</comment>
<feature type="non-terminal residue" evidence="5">
    <location>
        <position position="78"/>
    </location>
</feature>
<protein>
    <recommendedName>
        <fullName evidence="4">ABC transporter type 1 GsiC-like N-terminal domain-containing protein</fullName>
    </recommendedName>
</protein>
<sequence length="78" mass="8582">MHRYLLSRLARALLTALLAVTFTFFILRLTGDPAVEILGNEASPEALAAFRAAWGLDHSLPIQFGYYLKAVLTGDFGQ</sequence>
<evidence type="ECO:0000256" key="3">
    <source>
        <dbReference type="ARBA" id="ARBA00022475"/>
    </source>
</evidence>
<keyword evidence="2" id="KW-0813">Transport</keyword>
<dbReference type="EMBL" id="BARV01007474">
    <property type="protein sequence ID" value="GAI08487.1"/>
    <property type="molecule type" value="Genomic_DNA"/>
</dbReference>
<evidence type="ECO:0000313" key="5">
    <source>
        <dbReference type="EMBL" id="GAI08487.1"/>
    </source>
</evidence>
<reference evidence="5" key="1">
    <citation type="journal article" date="2014" name="Front. Microbiol.">
        <title>High frequency of phylogenetically diverse reductive dehalogenase-homologous genes in deep subseafloor sedimentary metagenomes.</title>
        <authorList>
            <person name="Kawai M."/>
            <person name="Futagami T."/>
            <person name="Toyoda A."/>
            <person name="Takaki Y."/>
            <person name="Nishi S."/>
            <person name="Hori S."/>
            <person name="Arai W."/>
            <person name="Tsubouchi T."/>
            <person name="Morono Y."/>
            <person name="Uchiyama I."/>
            <person name="Ito T."/>
            <person name="Fujiyama A."/>
            <person name="Inagaki F."/>
            <person name="Takami H."/>
        </authorList>
    </citation>
    <scope>NUCLEOTIDE SEQUENCE</scope>
    <source>
        <strain evidence="5">Expedition CK06-06</strain>
    </source>
</reference>
<organism evidence="5">
    <name type="scientific">marine sediment metagenome</name>
    <dbReference type="NCBI Taxonomy" id="412755"/>
    <lineage>
        <taxon>unclassified sequences</taxon>
        <taxon>metagenomes</taxon>
        <taxon>ecological metagenomes</taxon>
    </lineage>
</organism>
<gene>
    <name evidence="5" type="ORF">S06H3_15213</name>
</gene>
<feature type="domain" description="ABC transporter type 1 GsiC-like N-terminal" evidence="4">
    <location>
        <begin position="1"/>
        <end position="74"/>
    </location>
</feature>
<evidence type="ECO:0000259" key="4">
    <source>
        <dbReference type="Pfam" id="PF19300"/>
    </source>
</evidence>
<keyword evidence="3" id="KW-1003">Cell membrane</keyword>
<accession>X1KN44</accession>
<evidence type="ECO:0000256" key="1">
    <source>
        <dbReference type="ARBA" id="ARBA00004651"/>
    </source>
</evidence>
<keyword evidence="3" id="KW-0472">Membrane</keyword>
<dbReference type="PANTHER" id="PTHR43163:SF6">
    <property type="entry name" value="DIPEPTIDE TRANSPORT SYSTEM PERMEASE PROTEIN DPPB-RELATED"/>
    <property type="match status" value="1"/>
</dbReference>
<dbReference type="GO" id="GO:0071916">
    <property type="term" value="F:dipeptide transmembrane transporter activity"/>
    <property type="evidence" value="ECO:0007669"/>
    <property type="project" value="TreeGrafter"/>
</dbReference>
<name>X1KN44_9ZZZZ</name>
<dbReference type="AlphaFoldDB" id="X1KN44"/>
<evidence type="ECO:0000256" key="2">
    <source>
        <dbReference type="ARBA" id="ARBA00022448"/>
    </source>
</evidence>
<dbReference type="GO" id="GO:0005886">
    <property type="term" value="C:plasma membrane"/>
    <property type="evidence" value="ECO:0007669"/>
    <property type="project" value="UniProtKB-SubCell"/>
</dbReference>
<comment type="subcellular location">
    <subcellularLocation>
        <location evidence="1">Cell membrane</location>
        <topology evidence="1">Multi-pass membrane protein</topology>
    </subcellularLocation>
</comment>